<evidence type="ECO:0000313" key="2">
    <source>
        <dbReference type="Proteomes" id="UP001156690"/>
    </source>
</evidence>
<keyword evidence="2" id="KW-1185">Reference proteome</keyword>
<sequence length="138" mass="15770">MTYIVKQKVLFKHCDPAGIVFYPRYFEMINDVVEMFFAEALLMPFEELLKTGGLPTVEICTRFHSPSRHGEYLHISLEPKRLGHSSMNVDVKAICESEERFSSSLTLVNVDSNGKSCEWSGEIREKIVSLMSTEMEEA</sequence>
<dbReference type="RefSeq" id="WP_126608738.1">
    <property type="nucleotide sequence ID" value="NZ_AP025144.1"/>
</dbReference>
<gene>
    <name evidence="1" type="ORF">GCM10007932_45190</name>
</gene>
<dbReference type="InterPro" id="IPR029069">
    <property type="entry name" value="HotDog_dom_sf"/>
</dbReference>
<dbReference type="CDD" id="cd00586">
    <property type="entry name" value="4HBT"/>
    <property type="match status" value="1"/>
</dbReference>
<dbReference type="SUPFAM" id="SSF54637">
    <property type="entry name" value="Thioesterase/thiol ester dehydrase-isomerase"/>
    <property type="match status" value="1"/>
</dbReference>
<dbReference type="Gene3D" id="3.10.129.10">
    <property type="entry name" value="Hotdog Thioesterase"/>
    <property type="match status" value="1"/>
</dbReference>
<dbReference type="AlphaFoldDB" id="A0AAV5NX38"/>
<evidence type="ECO:0000313" key="1">
    <source>
        <dbReference type="EMBL" id="GLQ75157.1"/>
    </source>
</evidence>
<dbReference type="Proteomes" id="UP001156690">
    <property type="component" value="Unassembled WGS sequence"/>
</dbReference>
<dbReference type="Pfam" id="PF13279">
    <property type="entry name" value="4HBT_2"/>
    <property type="match status" value="1"/>
</dbReference>
<protein>
    <submittedName>
        <fullName evidence="1">4-hydroxybenzoyl-CoA thioesterase</fullName>
    </submittedName>
</protein>
<name>A0AAV5NX38_9VIBR</name>
<organism evidence="1 2">
    <name type="scientific">Vibrio penaeicida</name>
    <dbReference type="NCBI Taxonomy" id="104609"/>
    <lineage>
        <taxon>Bacteria</taxon>
        <taxon>Pseudomonadati</taxon>
        <taxon>Pseudomonadota</taxon>
        <taxon>Gammaproteobacteria</taxon>
        <taxon>Vibrionales</taxon>
        <taxon>Vibrionaceae</taxon>
        <taxon>Vibrio</taxon>
    </lineage>
</organism>
<comment type="caution">
    <text evidence="1">The sequence shown here is derived from an EMBL/GenBank/DDBJ whole genome shotgun (WGS) entry which is preliminary data.</text>
</comment>
<reference evidence="2" key="1">
    <citation type="journal article" date="2019" name="Int. J. Syst. Evol. Microbiol.">
        <title>The Global Catalogue of Microorganisms (GCM) 10K type strain sequencing project: providing services to taxonomists for standard genome sequencing and annotation.</title>
        <authorList>
            <consortium name="The Broad Institute Genomics Platform"/>
            <consortium name="The Broad Institute Genome Sequencing Center for Infectious Disease"/>
            <person name="Wu L."/>
            <person name="Ma J."/>
        </authorList>
    </citation>
    <scope>NUCLEOTIDE SEQUENCE [LARGE SCALE GENOMIC DNA]</scope>
    <source>
        <strain evidence="2">NBRC 15640</strain>
    </source>
</reference>
<accession>A0AAV5NX38</accession>
<dbReference type="EMBL" id="BSNX01000067">
    <property type="protein sequence ID" value="GLQ75157.1"/>
    <property type="molecule type" value="Genomic_DNA"/>
</dbReference>
<proteinExistence type="predicted"/>